<gene>
    <name evidence="1" type="ORF">SteCoe_25003</name>
</gene>
<reference evidence="1 2" key="1">
    <citation type="submission" date="2016-11" db="EMBL/GenBank/DDBJ databases">
        <title>The macronuclear genome of Stentor coeruleus: a giant cell with tiny introns.</title>
        <authorList>
            <person name="Slabodnick M."/>
            <person name="Ruby J.G."/>
            <person name="Reiff S.B."/>
            <person name="Swart E.C."/>
            <person name="Gosai S."/>
            <person name="Prabakaran S."/>
            <person name="Witkowska E."/>
            <person name="Larue G.E."/>
            <person name="Fisher S."/>
            <person name="Freeman R.M."/>
            <person name="Gunawardena J."/>
            <person name="Chu W."/>
            <person name="Stover N.A."/>
            <person name="Gregory B.D."/>
            <person name="Nowacki M."/>
            <person name="Derisi J."/>
            <person name="Roy S.W."/>
            <person name="Marshall W.F."/>
            <person name="Sood P."/>
        </authorList>
    </citation>
    <scope>NUCLEOTIDE SEQUENCE [LARGE SCALE GENOMIC DNA]</scope>
    <source>
        <strain evidence="1">WM001</strain>
    </source>
</reference>
<protein>
    <submittedName>
        <fullName evidence="1">Uncharacterized protein</fullName>
    </submittedName>
</protein>
<organism evidence="1 2">
    <name type="scientific">Stentor coeruleus</name>
    <dbReference type="NCBI Taxonomy" id="5963"/>
    <lineage>
        <taxon>Eukaryota</taxon>
        <taxon>Sar</taxon>
        <taxon>Alveolata</taxon>
        <taxon>Ciliophora</taxon>
        <taxon>Postciliodesmatophora</taxon>
        <taxon>Heterotrichea</taxon>
        <taxon>Heterotrichida</taxon>
        <taxon>Stentoridae</taxon>
        <taxon>Stentor</taxon>
    </lineage>
</organism>
<name>A0A1R2BG83_9CILI</name>
<evidence type="ECO:0000313" key="1">
    <source>
        <dbReference type="EMBL" id="OMJ75778.1"/>
    </source>
</evidence>
<sequence length="176" mass="20191">MEKFKPNTLSRNPSNIYAHTRIKSDQHLPKDKVLKLPSNLYINKLSNPSTSTNKANVVVKNSSARSSSGDLKKKIVLDLSKIKITKNLIKGNNSARNEEHHKANNGYLRKKSEDITLHRSKTERNNSKENIRQKNILENAPGIQMMCSNKFYEKLCLYENKLARFYVRNNCSVCDV</sequence>
<dbReference type="Proteomes" id="UP000187209">
    <property type="component" value="Unassembled WGS sequence"/>
</dbReference>
<dbReference type="AlphaFoldDB" id="A0A1R2BG83"/>
<evidence type="ECO:0000313" key="2">
    <source>
        <dbReference type="Proteomes" id="UP000187209"/>
    </source>
</evidence>
<proteinExistence type="predicted"/>
<dbReference type="EMBL" id="MPUH01000669">
    <property type="protein sequence ID" value="OMJ75778.1"/>
    <property type="molecule type" value="Genomic_DNA"/>
</dbReference>
<accession>A0A1R2BG83</accession>
<keyword evidence="2" id="KW-1185">Reference proteome</keyword>
<comment type="caution">
    <text evidence="1">The sequence shown here is derived from an EMBL/GenBank/DDBJ whole genome shotgun (WGS) entry which is preliminary data.</text>
</comment>